<evidence type="ECO:0000256" key="2">
    <source>
        <dbReference type="ARBA" id="ARBA00022777"/>
    </source>
</evidence>
<keyword evidence="3" id="KW-0902">Two-component regulatory system</keyword>
<evidence type="ECO:0000259" key="6">
    <source>
        <dbReference type="Pfam" id="PF02518"/>
    </source>
</evidence>
<feature type="region of interest" description="Disordered" evidence="4">
    <location>
        <begin position="361"/>
        <end position="385"/>
    </location>
</feature>
<evidence type="ECO:0000256" key="1">
    <source>
        <dbReference type="ARBA" id="ARBA00022679"/>
    </source>
</evidence>
<dbReference type="InterPro" id="IPR050482">
    <property type="entry name" value="Sensor_HK_TwoCompSys"/>
</dbReference>
<dbReference type="Proteomes" id="UP000806528">
    <property type="component" value="Unassembled WGS sequence"/>
</dbReference>
<feature type="domain" description="Signal transduction histidine kinase subgroup 3 dimerisation and phosphoacceptor" evidence="7">
    <location>
        <begin position="218"/>
        <end position="285"/>
    </location>
</feature>
<keyword evidence="5" id="KW-1133">Transmembrane helix</keyword>
<dbReference type="PANTHER" id="PTHR24421">
    <property type="entry name" value="NITRATE/NITRITE SENSOR PROTEIN NARX-RELATED"/>
    <property type="match status" value="1"/>
</dbReference>
<feature type="domain" description="Histidine kinase/HSP90-like ATPase" evidence="6">
    <location>
        <begin position="317"/>
        <end position="422"/>
    </location>
</feature>
<evidence type="ECO:0000313" key="9">
    <source>
        <dbReference type="Proteomes" id="UP000806528"/>
    </source>
</evidence>
<keyword evidence="9" id="KW-1185">Reference proteome</keyword>
<sequence length="423" mass="43600">MSAQHAPTGGPVRFESGPSGPAAASRTSGPASADGVVSRYVRRNRATTAVMLAVLPAWALSQGAPEPWALGLLVPAWVVCAVAQAFLVGWLPLADRWRRPTVWLQAAGAVVAGTVGVTAGPLAFVWLLVPAVTAADLAMEHDVEHRARWAWGSGAVAGALAAGAVAVAGEGPERAMTVFLGAFAMVGLVGYWQSADTLLARRTAAAEEASVELAAARERLRLSEGLHDVLGRALEVVAFRAELASRLVEADPERARGELDLVQSQAREAVTEVRTLVRAARPVDLRDEVGAARSLLESAGVAVEVRGDPGAVPEGLRDPLGRVMREAATNLLRHARAHTCGVVVVTGPRRVVLEVRNDGVRAASSSGGGSGGVEPRAGADAGAVPGGTGLAAVRRAVEQVGGSVTAAQEGEDFVVRAEVPLPR</sequence>
<organism evidence="8 9">
    <name type="scientific">Nocardiopsis coralli</name>
    <dbReference type="NCBI Taxonomy" id="2772213"/>
    <lineage>
        <taxon>Bacteria</taxon>
        <taxon>Bacillati</taxon>
        <taxon>Actinomycetota</taxon>
        <taxon>Actinomycetes</taxon>
        <taxon>Streptosporangiales</taxon>
        <taxon>Nocardiopsidaceae</taxon>
        <taxon>Nocardiopsis</taxon>
    </lineage>
</organism>
<dbReference type="EMBL" id="JADBGI010000025">
    <property type="protein sequence ID" value="MBE3001460.1"/>
    <property type="molecule type" value="Genomic_DNA"/>
</dbReference>
<evidence type="ECO:0000259" key="7">
    <source>
        <dbReference type="Pfam" id="PF07730"/>
    </source>
</evidence>
<dbReference type="Gene3D" id="1.20.5.1930">
    <property type="match status" value="1"/>
</dbReference>
<dbReference type="Pfam" id="PF07730">
    <property type="entry name" value="HisKA_3"/>
    <property type="match status" value="1"/>
</dbReference>
<feature type="transmembrane region" description="Helical" evidence="5">
    <location>
        <begin position="149"/>
        <end position="168"/>
    </location>
</feature>
<dbReference type="InterPro" id="IPR036890">
    <property type="entry name" value="HATPase_C_sf"/>
</dbReference>
<feature type="transmembrane region" description="Helical" evidence="5">
    <location>
        <begin position="175"/>
        <end position="192"/>
    </location>
</feature>
<evidence type="ECO:0000256" key="5">
    <source>
        <dbReference type="SAM" id="Phobius"/>
    </source>
</evidence>
<dbReference type="Pfam" id="PF02518">
    <property type="entry name" value="HATPase_c"/>
    <property type="match status" value="1"/>
</dbReference>
<proteinExistence type="predicted"/>
<dbReference type="InterPro" id="IPR003594">
    <property type="entry name" value="HATPase_dom"/>
</dbReference>
<keyword evidence="1" id="KW-0808">Transferase</keyword>
<dbReference type="SUPFAM" id="SSF55874">
    <property type="entry name" value="ATPase domain of HSP90 chaperone/DNA topoisomerase II/histidine kinase"/>
    <property type="match status" value="1"/>
</dbReference>
<evidence type="ECO:0000313" key="8">
    <source>
        <dbReference type="EMBL" id="MBE3001460.1"/>
    </source>
</evidence>
<gene>
    <name evidence="8" type="ORF">IDM40_22600</name>
</gene>
<feature type="transmembrane region" description="Helical" evidence="5">
    <location>
        <begin position="103"/>
        <end position="129"/>
    </location>
</feature>
<accession>A0ABR9PCK3</accession>
<evidence type="ECO:0000256" key="4">
    <source>
        <dbReference type="SAM" id="MobiDB-lite"/>
    </source>
</evidence>
<keyword evidence="5" id="KW-0812">Transmembrane</keyword>
<evidence type="ECO:0000256" key="3">
    <source>
        <dbReference type="ARBA" id="ARBA00023012"/>
    </source>
</evidence>
<keyword evidence="2" id="KW-0418">Kinase</keyword>
<dbReference type="RefSeq" id="WP_193124059.1">
    <property type="nucleotide sequence ID" value="NZ_JADBGI010000025.1"/>
</dbReference>
<comment type="caution">
    <text evidence="8">The sequence shown here is derived from an EMBL/GenBank/DDBJ whole genome shotgun (WGS) entry which is preliminary data.</text>
</comment>
<name>A0ABR9PCK3_9ACTN</name>
<reference evidence="8 9" key="1">
    <citation type="submission" date="2020-09" db="EMBL/GenBank/DDBJ databases">
        <title>Diversity and distribution of actinomycetes associated with coral in the coast of Hainan.</title>
        <authorList>
            <person name="Li F."/>
        </authorList>
    </citation>
    <scope>NUCLEOTIDE SEQUENCE [LARGE SCALE GENOMIC DNA]</scope>
    <source>
        <strain evidence="8 9">HNM0947</strain>
    </source>
</reference>
<feature type="transmembrane region" description="Helical" evidence="5">
    <location>
        <begin position="70"/>
        <end position="91"/>
    </location>
</feature>
<evidence type="ECO:0008006" key="10">
    <source>
        <dbReference type="Google" id="ProtNLM"/>
    </source>
</evidence>
<feature type="region of interest" description="Disordered" evidence="4">
    <location>
        <begin position="1"/>
        <end position="33"/>
    </location>
</feature>
<protein>
    <recommendedName>
        <fullName evidence="10">Histidine kinase</fullName>
    </recommendedName>
</protein>
<dbReference type="InterPro" id="IPR011712">
    <property type="entry name" value="Sig_transdc_His_kin_sub3_dim/P"/>
</dbReference>
<keyword evidence="5" id="KW-0472">Membrane</keyword>
<dbReference type="Gene3D" id="3.30.565.10">
    <property type="entry name" value="Histidine kinase-like ATPase, C-terminal domain"/>
    <property type="match status" value="1"/>
</dbReference>